<organism evidence="7">
    <name type="scientific">marine sediment metagenome</name>
    <dbReference type="NCBI Taxonomy" id="412755"/>
    <lineage>
        <taxon>unclassified sequences</taxon>
        <taxon>metagenomes</taxon>
        <taxon>ecological metagenomes</taxon>
    </lineage>
</organism>
<comment type="caution">
    <text evidence="7">The sequence shown here is derived from an EMBL/GenBank/DDBJ whole genome shotgun (WGS) entry which is preliminary data.</text>
</comment>
<protein>
    <recommendedName>
        <fullName evidence="8">Amino acid permease/ SLC12A domain-containing protein</fullName>
    </recommendedName>
</protein>
<name>A0A0F9J558_9ZZZZ</name>
<evidence type="ECO:0000313" key="7">
    <source>
        <dbReference type="EMBL" id="KKM01051.1"/>
    </source>
</evidence>
<dbReference type="EMBL" id="LAZR01017286">
    <property type="protein sequence ID" value="KKM01051.1"/>
    <property type="molecule type" value="Genomic_DNA"/>
</dbReference>
<dbReference type="GO" id="GO:0022857">
    <property type="term" value="F:transmembrane transporter activity"/>
    <property type="evidence" value="ECO:0007669"/>
    <property type="project" value="InterPro"/>
</dbReference>
<gene>
    <name evidence="7" type="ORF">LCGC14_1798310</name>
</gene>
<dbReference type="Pfam" id="PF13520">
    <property type="entry name" value="AA_permease_2"/>
    <property type="match status" value="1"/>
</dbReference>
<dbReference type="GO" id="GO:0005886">
    <property type="term" value="C:plasma membrane"/>
    <property type="evidence" value="ECO:0007669"/>
    <property type="project" value="UniProtKB-SubCell"/>
</dbReference>
<dbReference type="PANTHER" id="PTHR42770:SF4">
    <property type="entry name" value="ARGININE_ORNITHINE ANTIPORTER-RELATED"/>
    <property type="match status" value="1"/>
</dbReference>
<proteinExistence type="predicted"/>
<evidence type="ECO:0008006" key="8">
    <source>
        <dbReference type="Google" id="ProtNLM"/>
    </source>
</evidence>
<sequence>FIGVIAALILYIAITMLAFGLMSQANITELSNPSMAGIMAMITGTSGKVIISAGLIVSVLASYLSWIIYAAEVPNSAAKYGAFPNIFKQQNSNGTSIASLTLTSLTVQLCLVLILFTGKSYNTLVLVSTSMILVPYFLVAAYMVKVAFVKKLSVAIKLMGFGASIYGLWLVYAAGLNTLLLSVILYIPGIMLFMYSRKQFKLNENI</sequence>
<keyword evidence="4 6" id="KW-1133">Transmembrane helix</keyword>
<keyword evidence="5 6" id="KW-0472">Membrane</keyword>
<dbReference type="InterPro" id="IPR050367">
    <property type="entry name" value="APC_superfamily"/>
</dbReference>
<evidence type="ECO:0000256" key="3">
    <source>
        <dbReference type="ARBA" id="ARBA00022692"/>
    </source>
</evidence>
<keyword evidence="2" id="KW-1003">Cell membrane</keyword>
<dbReference type="Gene3D" id="1.20.1740.10">
    <property type="entry name" value="Amino acid/polyamine transporter I"/>
    <property type="match status" value="1"/>
</dbReference>
<feature type="transmembrane region" description="Helical" evidence="6">
    <location>
        <begin position="123"/>
        <end position="142"/>
    </location>
</feature>
<feature type="transmembrane region" description="Helical" evidence="6">
    <location>
        <begin position="49"/>
        <end position="69"/>
    </location>
</feature>
<evidence type="ECO:0000256" key="6">
    <source>
        <dbReference type="SAM" id="Phobius"/>
    </source>
</evidence>
<keyword evidence="3 6" id="KW-0812">Transmembrane</keyword>
<evidence type="ECO:0000256" key="5">
    <source>
        <dbReference type="ARBA" id="ARBA00023136"/>
    </source>
</evidence>
<evidence type="ECO:0000256" key="1">
    <source>
        <dbReference type="ARBA" id="ARBA00004651"/>
    </source>
</evidence>
<dbReference type="PANTHER" id="PTHR42770">
    <property type="entry name" value="AMINO ACID TRANSPORTER-RELATED"/>
    <property type="match status" value="1"/>
</dbReference>
<comment type="subcellular location">
    <subcellularLocation>
        <location evidence="1">Cell membrane</location>
        <topology evidence="1">Multi-pass membrane protein</topology>
    </subcellularLocation>
</comment>
<dbReference type="InterPro" id="IPR002293">
    <property type="entry name" value="AA/rel_permease1"/>
</dbReference>
<dbReference type="AlphaFoldDB" id="A0A0F9J558"/>
<reference evidence="7" key="1">
    <citation type="journal article" date="2015" name="Nature">
        <title>Complex archaea that bridge the gap between prokaryotes and eukaryotes.</title>
        <authorList>
            <person name="Spang A."/>
            <person name="Saw J.H."/>
            <person name="Jorgensen S.L."/>
            <person name="Zaremba-Niedzwiedzka K."/>
            <person name="Martijn J."/>
            <person name="Lind A.E."/>
            <person name="van Eijk R."/>
            <person name="Schleper C."/>
            <person name="Guy L."/>
            <person name="Ettema T.J."/>
        </authorList>
    </citation>
    <scope>NUCLEOTIDE SEQUENCE</scope>
</reference>
<evidence type="ECO:0000256" key="2">
    <source>
        <dbReference type="ARBA" id="ARBA00022475"/>
    </source>
</evidence>
<feature type="transmembrane region" description="Helical" evidence="6">
    <location>
        <begin position="97"/>
        <end position="117"/>
    </location>
</feature>
<accession>A0A0F9J558</accession>
<feature type="non-terminal residue" evidence="7">
    <location>
        <position position="1"/>
    </location>
</feature>
<evidence type="ECO:0000256" key="4">
    <source>
        <dbReference type="ARBA" id="ARBA00022989"/>
    </source>
</evidence>